<dbReference type="OrthoDB" id="9806388at2"/>
<comment type="caution">
    <text evidence="3">The sequence shown here is derived from an EMBL/GenBank/DDBJ whole genome shotgun (WGS) entry which is preliminary data.</text>
</comment>
<name>A0A3A5JWI2_9HYPH</name>
<dbReference type="Pfam" id="PF01321">
    <property type="entry name" value="Creatinase_N"/>
    <property type="match status" value="1"/>
</dbReference>
<dbReference type="InterPro" id="IPR036005">
    <property type="entry name" value="Creatinase/aminopeptidase-like"/>
</dbReference>
<dbReference type="Gene3D" id="3.90.230.10">
    <property type="entry name" value="Creatinase/methionine aminopeptidase superfamily"/>
    <property type="match status" value="1"/>
</dbReference>
<dbReference type="PANTHER" id="PTHR46112:SF2">
    <property type="entry name" value="XAA-PRO AMINOPEPTIDASE P-RELATED"/>
    <property type="match status" value="1"/>
</dbReference>
<evidence type="ECO:0000313" key="4">
    <source>
        <dbReference type="Proteomes" id="UP000272706"/>
    </source>
</evidence>
<dbReference type="GO" id="GO:0004177">
    <property type="term" value="F:aminopeptidase activity"/>
    <property type="evidence" value="ECO:0007669"/>
    <property type="project" value="UniProtKB-KW"/>
</dbReference>
<evidence type="ECO:0000259" key="1">
    <source>
        <dbReference type="Pfam" id="PF00557"/>
    </source>
</evidence>
<dbReference type="EMBL" id="QZWZ01000071">
    <property type="protein sequence ID" value="RJT26309.1"/>
    <property type="molecule type" value="Genomic_DNA"/>
</dbReference>
<proteinExistence type="predicted"/>
<dbReference type="SUPFAM" id="SSF53092">
    <property type="entry name" value="Creatinase/prolidase N-terminal domain"/>
    <property type="match status" value="1"/>
</dbReference>
<gene>
    <name evidence="3" type="ORF">D3227_37290</name>
</gene>
<dbReference type="InterPro" id="IPR000994">
    <property type="entry name" value="Pept_M24"/>
</dbReference>
<dbReference type="InterPro" id="IPR050659">
    <property type="entry name" value="Peptidase_M24B"/>
</dbReference>
<dbReference type="Pfam" id="PF00557">
    <property type="entry name" value="Peptidase_M24"/>
    <property type="match status" value="1"/>
</dbReference>
<dbReference type="PANTHER" id="PTHR46112">
    <property type="entry name" value="AMINOPEPTIDASE"/>
    <property type="match status" value="1"/>
</dbReference>
<keyword evidence="3" id="KW-0378">Hydrolase</keyword>
<evidence type="ECO:0000313" key="3">
    <source>
        <dbReference type="EMBL" id="RJT26309.1"/>
    </source>
</evidence>
<keyword evidence="3" id="KW-0031">Aminopeptidase</keyword>
<dbReference type="SUPFAM" id="SSF55920">
    <property type="entry name" value="Creatinase/aminopeptidase"/>
    <property type="match status" value="1"/>
</dbReference>
<dbReference type="CDD" id="cd01066">
    <property type="entry name" value="APP_MetAP"/>
    <property type="match status" value="1"/>
</dbReference>
<organism evidence="3 4">
    <name type="scientific">Mesorhizobium waimense</name>
    <dbReference type="NCBI Taxonomy" id="1300307"/>
    <lineage>
        <taxon>Bacteria</taxon>
        <taxon>Pseudomonadati</taxon>
        <taxon>Pseudomonadota</taxon>
        <taxon>Alphaproteobacteria</taxon>
        <taxon>Hyphomicrobiales</taxon>
        <taxon>Phyllobacteriaceae</taxon>
        <taxon>Mesorhizobium</taxon>
    </lineage>
</organism>
<keyword evidence="4" id="KW-1185">Reference proteome</keyword>
<feature type="domain" description="Peptidase M24" evidence="1">
    <location>
        <begin position="209"/>
        <end position="411"/>
    </location>
</feature>
<dbReference type="Gene3D" id="3.40.350.10">
    <property type="entry name" value="Creatinase/prolidase N-terminal domain"/>
    <property type="match status" value="1"/>
</dbReference>
<dbReference type="InterPro" id="IPR029149">
    <property type="entry name" value="Creatin/AminoP/Spt16_N"/>
</dbReference>
<dbReference type="Proteomes" id="UP000272706">
    <property type="component" value="Unassembled WGS sequence"/>
</dbReference>
<dbReference type="AlphaFoldDB" id="A0A3A5JWI2"/>
<accession>A0A3A5JWI2</accession>
<protein>
    <submittedName>
        <fullName evidence="3">Aminopeptidase P family protein</fullName>
    </submittedName>
</protein>
<feature type="domain" description="Creatinase N-terminal" evidence="2">
    <location>
        <begin position="25"/>
        <end position="201"/>
    </location>
</feature>
<keyword evidence="3" id="KW-0645">Protease</keyword>
<sequence length="430" mass="46801">MPSLSRSPRFFEQEHPMAFLRPLNRQRAQVLMEQDELDGIVLIQPESIVYGTGARPGSASGWRRAGAVFVIVPADAREPLTAIVGDFYAEEFRTASGIDDIVTFPVWVDLIDISKVQKGSLRERLSVARPPDQVHQRPANFDRRQTFTLLAEVLARRGLATARLGTEHAFLPVADQACFQEACPDVDWSDASGLVSRLRMIKTAEEIKRLRLAAISAEAGTTAAIAHIRPGCTADELFSVFRAASAQRAAELGYNGPVLANGAITIGPGATGKGRPAERGDVIRLDLGCVVEGYTSDCARTAVLGRPSADQQAIYGALRNAFEAGLEQLRPGVSLQKVHTTAMKTMHAQGFDMYCRGHFGHGLGASVFVEEWPFIAADETRPIEAGMVLAYELPWYIRGLGAFMLEDQFIVGAQSVDACWTLSRDLAICD</sequence>
<reference evidence="3 4" key="1">
    <citation type="submission" date="2018-09" db="EMBL/GenBank/DDBJ databases">
        <title>Mesorhizobium carmichaelinearum sp. nov. isolated from Carmichaelinea spp. root nodules in New Zealand.</title>
        <authorList>
            <person name="De Meyer S.E."/>
        </authorList>
    </citation>
    <scope>NUCLEOTIDE SEQUENCE [LARGE SCALE GENOMIC DNA]</scope>
    <source>
        <strain evidence="3 4">ICMP19557</strain>
    </source>
</reference>
<evidence type="ECO:0000259" key="2">
    <source>
        <dbReference type="Pfam" id="PF01321"/>
    </source>
</evidence>
<dbReference type="InterPro" id="IPR000587">
    <property type="entry name" value="Creatinase_N"/>
</dbReference>